<organism evidence="12 13">
    <name type="scientific">Spizellomyces punctatus (strain DAOM BR117)</name>
    <dbReference type="NCBI Taxonomy" id="645134"/>
    <lineage>
        <taxon>Eukaryota</taxon>
        <taxon>Fungi</taxon>
        <taxon>Fungi incertae sedis</taxon>
        <taxon>Chytridiomycota</taxon>
        <taxon>Chytridiomycota incertae sedis</taxon>
        <taxon>Chytridiomycetes</taxon>
        <taxon>Spizellomycetales</taxon>
        <taxon>Spizellomycetaceae</taxon>
        <taxon>Spizellomyces</taxon>
    </lineage>
</organism>
<dbReference type="PANTHER" id="PTHR22993">
    <property type="entry name" value="FORMAMIDOPYRIMIDINE-DNA GLYCOSYLASE"/>
    <property type="match status" value="1"/>
</dbReference>
<keyword evidence="13" id="KW-1185">Reference proteome</keyword>
<feature type="compositionally biased region" description="Basic residues" evidence="10">
    <location>
        <begin position="388"/>
        <end position="397"/>
    </location>
</feature>
<dbReference type="eggNOG" id="ENOG502QVDB">
    <property type="taxonomic scope" value="Eukaryota"/>
</dbReference>
<dbReference type="InterPro" id="IPR012319">
    <property type="entry name" value="FPG_cat"/>
</dbReference>
<dbReference type="SMART" id="SM01232">
    <property type="entry name" value="H2TH"/>
    <property type="match status" value="1"/>
</dbReference>
<gene>
    <name evidence="12" type="ORF">SPPG_07756</name>
</gene>
<dbReference type="GO" id="GO:0008270">
    <property type="term" value="F:zinc ion binding"/>
    <property type="evidence" value="ECO:0007669"/>
    <property type="project" value="InterPro"/>
</dbReference>
<evidence type="ECO:0000256" key="1">
    <source>
        <dbReference type="ARBA" id="ARBA00001668"/>
    </source>
</evidence>
<dbReference type="SUPFAM" id="SSF81624">
    <property type="entry name" value="N-terminal domain of MutM-like DNA repair proteins"/>
    <property type="match status" value="1"/>
</dbReference>
<evidence type="ECO:0000256" key="8">
    <source>
        <dbReference type="ARBA" id="ARBA00023268"/>
    </source>
</evidence>
<dbReference type="Pfam" id="PF06831">
    <property type="entry name" value="H2TH"/>
    <property type="match status" value="1"/>
</dbReference>
<dbReference type="GO" id="GO:0016829">
    <property type="term" value="F:lyase activity"/>
    <property type="evidence" value="ECO:0007669"/>
    <property type="project" value="UniProtKB-KW"/>
</dbReference>
<dbReference type="CDD" id="cd08972">
    <property type="entry name" value="PF_Nei_N"/>
    <property type="match status" value="1"/>
</dbReference>
<dbReference type="GO" id="GO:0003906">
    <property type="term" value="F:DNA-(apurinic or apyrimidinic site) endonuclease activity"/>
    <property type="evidence" value="ECO:0007669"/>
    <property type="project" value="InterPro"/>
</dbReference>
<evidence type="ECO:0000256" key="9">
    <source>
        <dbReference type="ARBA" id="ARBA00023295"/>
    </source>
</evidence>
<dbReference type="RefSeq" id="XP_016604971.1">
    <property type="nucleotide sequence ID" value="XM_016755915.1"/>
</dbReference>
<keyword evidence="5" id="KW-0238">DNA-binding</keyword>
<accession>A0A0L0H7P7</accession>
<dbReference type="VEuPathDB" id="FungiDB:SPPG_07756"/>
<dbReference type="InterPro" id="IPR010979">
    <property type="entry name" value="Ribosomal_uS13-like_H2TH"/>
</dbReference>
<dbReference type="InParanoid" id="A0A0L0H7P7"/>
<dbReference type="PANTHER" id="PTHR22993:SF9">
    <property type="entry name" value="FORMAMIDOPYRIMIDINE-DNA GLYCOSYLASE"/>
    <property type="match status" value="1"/>
</dbReference>
<dbReference type="OrthoDB" id="444592at2759"/>
<dbReference type="GO" id="GO:0006284">
    <property type="term" value="P:base-excision repair"/>
    <property type="evidence" value="ECO:0007669"/>
    <property type="project" value="InterPro"/>
</dbReference>
<evidence type="ECO:0000256" key="2">
    <source>
        <dbReference type="ARBA" id="ARBA00009409"/>
    </source>
</evidence>
<dbReference type="Pfam" id="PF01149">
    <property type="entry name" value="Fapy_DNA_glyco"/>
    <property type="match status" value="1"/>
</dbReference>
<feature type="domain" description="Formamidopyrimidine-DNA glycosylase catalytic" evidence="11">
    <location>
        <begin position="2"/>
        <end position="128"/>
    </location>
</feature>
<dbReference type="SUPFAM" id="SSF46946">
    <property type="entry name" value="S13-like H2TH domain"/>
    <property type="match status" value="1"/>
</dbReference>
<dbReference type="GO" id="GO:0008534">
    <property type="term" value="F:oxidized purine nucleobase lesion DNA N-glycosylase activity"/>
    <property type="evidence" value="ECO:0007669"/>
    <property type="project" value="UniProtKB-EC"/>
</dbReference>
<dbReference type="GO" id="GO:0003684">
    <property type="term" value="F:damaged DNA binding"/>
    <property type="evidence" value="ECO:0007669"/>
    <property type="project" value="InterPro"/>
</dbReference>
<comment type="similarity">
    <text evidence="2">Belongs to the FPG family.</text>
</comment>
<dbReference type="FunFam" id="1.10.8.50:FF:000009">
    <property type="entry name" value="Formamidopyrimidine-DNA glycosylase"/>
    <property type="match status" value="1"/>
</dbReference>
<dbReference type="GeneID" id="27690953"/>
<keyword evidence="4" id="KW-0378">Hydrolase</keyword>
<keyword evidence="6" id="KW-0234">DNA repair</keyword>
<evidence type="ECO:0000313" key="13">
    <source>
        <dbReference type="Proteomes" id="UP000053201"/>
    </source>
</evidence>
<dbReference type="EMBL" id="KQ257466">
    <property type="protein sequence ID" value="KNC96931.1"/>
    <property type="molecule type" value="Genomic_DNA"/>
</dbReference>
<keyword evidence="7" id="KW-0456">Lyase</keyword>
<sequence length="453" mass="50676">MPELPEVERARLLIHSNFLNKAIVDVETVVDDIVYQGCTNQEFATKVKGRTLVDTGRRGKVFYLILDQHPCPVLHLGMTGSVRIKGQAGLEYKDFSTAGDDWPPRFYKFVIRFDDGQELAFTDMRRLARIRLVDGDPLLHPPISELGFDPLLSMPDLDVFSETVRKRKCPIKALLLDQAFSAGVGNWVADEVLFQARVHPAQNTVSLTDAELAALHDQLSFVIKTAVAVNADSSKFPNDWLFHYRWGKGRVTNREAKMPDGSNIKFETVAGRTTAIVPAVQKLHGNTIIGRRKNKTKSELKEEDTGASHPDAAEEVPIKGNGRKRIKVERDQDIADVESSPRTTRRKRIVKQEITSPEAAEFKPPAKSKRLRTPIKKEEPQTSSTATPRRHSTRSHTLKQAIKMEPLDPVVVERPVDAATSSIVSAFGHPIPDFPSVDLEDADDMIKLFQQVV</sequence>
<dbReference type="InterPro" id="IPR015886">
    <property type="entry name" value="H2TH_FPG"/>
</dbReference>
<reference evidence="12 13" key="1">
    <citation type="submission" date="2009-08" db="EMBL/GenBank/DDBJ databases">
        <title>The Genome Sequence of Spizellomyces punctatus strain DAOM BR117.</title>
        <authorList>
            <consortium name="The Broad Institute Genome Sequencing Platform"/>
            <person name="Russ C."/>
            <person name="Cuomo C."/>
            <person name="Shea T."/>
            <person name="Young S.K."/>
            <person name="Zeng Q."/>
            <person name="Koehrsen M."/>
            <person name="Haas B."/>
            <person name="Borodovsky M."/>
            <person name="Guigo R."/>
            <person name="Alvarado L."/>
            <person name="Berlin A."/>
            <person name="Bochicchio J."/>
            <person name="Borenstein D."/>
            <person name="Chapman S."/>
            <person name="Chen Z."/>
            <person name="Engels R."/>
            <person name="Freedman E."/>
            <person name="Gellesch M."/>
            <person name="Goldberg J."/>
            <person name="Griggs A."/>
            <person name="Gujja S."/>
            <person name="Heiman D."/>
            <person name="Hepburn T."/>
            <person name="Howarth C."/>
            <person name="Jen D."/>
            <person name="Larson L."/>
            <person name="Lewis B."/>
            <person name="Mehta T."/>
            <person name="Park D."/>
            <person name="Pearson M."/>
            <person name="Roberts A."/>
            <person name="Saif S."/>
            <person name="Shenoy N."/>
            <person name="Sisk P."/>
            <person name="Stolte C."/>
            <person name="Sykes S."/>
            <person name="Thomson T."/>
            <person name="Walk T."/>
            <person name="White J."/>
            <person name="Yandava C."/>
            <person name="Burger G."/>
            <person name="Gray M.W."/>
            <person name="Holland P.W.H."/>
            <person name="King N."/>
            <person name="Lang F.B.F."/>
            <person name="Roger A.J."/>
            <person name="Ruiz-Trillo I."/>
            <person name="Lander E."/>
            <person name="Nusbaum C."/>
        </authorList>
    </citation>
    <scope>NUCLEOTIDE SEQUENCE [LARGE SCALE GENOMIC DNA]</scope>
    <source>
        <strain evidence="12 13">DAOM BR117</strain>
    </source>
</reference>
<evidence type="ECO:0000256" key="6">
    <source>
        <dbReference type="ARBA" id="ARBA00023204"/>
    </source>
</evidence>
<protein>
    <submittedName>
        <fullName evidence="12">Formamidopyrimidine-DNA glycosylase</fullName>
    </submittedName>
</protein>
<name>A0A0L0H7P7_SPIPD</name>
<dbReference type="OMA" id="EKFPEHW"/>
<feature type="region of interest" description="Disordered" evidence="10">
    <location>
        <begin position="289"/>
        <end position="397"/>
    </location>
</feature>
<dbReference type="Proteomes" id="UP000053201">
    <property type="component" value="Unassembled WGS sequence"/>
</dbReference>
<dbReference type="STRING" id="645134.A0A0L0H7P7"/>
<proteinExistence type="inferred from homology"/>
<evidence type="ECO:0000256" key="3">
    <source>
        <dbReference type="ARBA" id="ARBA00022763"/>
    </source>
</evidence>
<dbReference type="GO" id="GO:0005634">
    <property type="term" value="C:nucleus"/>
    <property type="evidence" value="ECO:0007669"/>
    <property type="project" value="TreeGrafter"/>
</dbReference>
<dbReference type="SMART" id="SM00898">
    <property type="entry name" value="Fapy_DNA_glyco"/>
    <property type="match status" value="1"/>
</dbReference>
<dbReference type="PROSITE" id="PS51068">
    <property type="entry name" value="FPG_CAT"/>
    <property type="match status" value="1"/>
</dbReference>
<evidence type="ECO:0000256" key="7">
    <source>
        <dbReference type="ARBA" id="ARBA00023239"/>
    </source>
</evidence>
<evidence type="ECO:0000256" key="10">
    <source>
        <dbReference type="SAM" id="MobiDB-lite"/>
    </source>
</evidence>
<evidence type="ECO:0000256" key="4">
    <source>
        <dbReference type="ARBA" id="ARBA00022801"/>
    </source>
</evidence>
<dbReference type="AlphaFoldDB" id="A0A0L0H7P7"/>
<keyword evidence="3" id="KW-0227">DNA damage</keyword>
<comment type="catalytic activity">
    <reaction evidence="1">
        <text>Hydrolysis of DNA containing ring-opened 7-methylguanine residues, releasing 2,6-diamino-4-hydroxy-5-(N-methyl)formamidopyrimidine.</text>
        <dbReference type="EC" id="3.2.2.23"/>
    </reaction>
</comment>
<dbReference type="InterPro" id="IPR035937">
    <property type="entry name" value="FPG_N"/>
</dbReference>
<dbReference type="Gene3D" id="1.10.8.50">
    <property type="match status" value="1"/>
</dbReference>
<dbReference type="Gene3D" id="3.20.190.10">
    <property type="entry name" value="MutM-like, N-terminal"/>
    <property type="match status" value="1"/>
</dbReference>
<evidence type="ECO:0000259" key="11">
    <source>
        <dbReference type="PROSITE" id="PS51068"/>
    </source>
</evidence>
<evidence type="ECO:0000256" key="5">
    <source>
        <dbReference type="ARBA" id="ARBA00023125"/>
    </source>
</evidence>
<feature type="compositionally biased region" description="Basic and acidic residues" evidence="10">
    <location>
        <begin position="296"/>
        <end position="306"/>
    </location>
</feature>
<keyword evidence="9" id="KW-0326">Glycosidase</keyword>
<evidence type="ECO:0000313" key="12">
    <source>
        <dbReference type="EMBL" id="KNC96931.1"/>
    </source>
</evidence>
<keyword evidence="8" id="KW-0511">Multifunctional enzyme</keyword>